<organism evidence="6 7">
    <name type="scientific">Bifidobacterium longum subsp. longum</name>
    <dbReference type="NCBI Taxonomy" id="1679"/>
    <lineage>
        <taxon>Bacteria</taxon>
        <taxon>Bacillati</taxon>
        <taxon>Actinomycetota</taxon>
        <taxon>Actinomycetes</taxon>
        <taxon>Bifidobacteriales</taxon>
        <taxon>Bifidobacteriaceae</taxon>
        <taxon>Bifidobacterium</taxon>
    </lineage>
</organism>
<sequence length="548" mass="59305">MRNEHDERLMEARTLNVTGLRLRDTGDTCDTGDGMTLEGVAVPFNQRYALFSDYAEVIDPDCDFGTRKTVKVSREHGDLIGKLTDMRSEADGLHVVAKLADTESGREAAELVREGVYDGFSIGFRPVENRVIDSDDGVTEVHRRKVDLFEVAVTGIPAYPAAEITGQRSQTITTNNESEAPSMGNDNEQRDVNERLEAFGEELRGIKATVAAGIQTTPPAELGGEFRTAGDYLKALSDERNADHAAAIDLMRQTRDAIVTGDTGNTVVWIANDLRLIEQRRKVTNILTRDTLPATGMSMEYNVVSEDSTSVDKQTAEGAALTFGKVKFGTKTADINTYGGYTTLSRQTIERSTTPMLNTALKALNNAYAKSTENAVRTYLYDLIKSQRDAADNPNNITAPAALNDMTTDQWAGLILDAAEVMDDRNAAMTRLGVSKDVALALIKLKDSGNRFMDISGKGSDTIGAFDVTGVVGDLMRVPVYLLPKAPTGTAAFIDPTAVTVWESGGPTQLSNTDPVNIVDNYSVYGYMAVAATFTDGLLPIKFTAAGM</sequence>
<comment type="caution">
    <text evidence="6">The sequence shown here is derived from an EMBL/GenBank/DDBJ whole genome shotgun (WGS) entry which is preliminary data.</text>
</comment>
<dbReference type="AlphaFoldDB" id="A0A4V6N8C9"/>
<evidence type="ECO:0000313" key="7">
    <source>
        <dbReference type="Proteomes" id="UP000292932"/>
    </source>
</evidence>
<evidence type="ECO:0000256" key="4">
    <source>
        <dbReference type="SAM" id="MobiDB-lite"/>
    </source>
</evidence>
<evidence type="ECO:0000259" key="5">
    <source>
        <dbReference type="Pfam" id="PF04586"/>
    </source>
</evidence>
<accession>A0A4V6N8C9</accession>
<evidence type="ECO:0000256" key="1">
    <source>
        <dbReference type="ARBA" id="ARBA00022612"/>
    </source>
</evidence>
<evidence type="ECO:0000256" key="2">
    <source>
        <dbReference type="ARBA" id="ARBA00022670"/>
    </source>
</evidence>
<dbReference type="SUPFAM" id="SSF56563">
    <property type="entry name" value="Major capsid protein gp5"/>
    <property type="match status" value="1"/>
</dbReference>
<feature type="region of interest" description="Disordered" evidence="4">
    <location>
        <begin position="167"/>
        <end position="188"/>
    </location>
</feature>
<evidence type="ECO:0000256" key="3">
    <source>
        <dbReference type="ARBA" id="ARBA00022801"/>
    </source>
</evidence>
<reference evidence="6 7" key="1">
    <citation type="journal article" date="2018" name="Sci. Rep.">
        <title>Genomic diversity and distribution of Bifidobacterium longum subsp. longum across the human lifespan.</title>
        <authorList>
            <person name="Odamaki T."/>
            <person name="Bottacini F."/>
            <person name="Kato K."/>
            <person name="Mitsuyama E."/>
            <person name="Yoshida K."/>
            <person name="Horigome A."/>
            <person name="Xiao J.Z."/>
            <person name="van Sinderen D."/>
        </authorList>
    </citation>
    <scope>NUCLEOTIDE SEQUENCE [LARGE SCALE GENOMIC DNA]</scope>
    <source>
        <strain evidence="6 7">MCC10096</strain>
    </source>
</reference>
<keyword evidence="1" id="KW-1188">Viral release from host cell</keyword>
<name>A0A4V6N8C9_BIFLL</name>
<dbReference type="GO" id="GO:0008233">
    <property type="term" value="F:peptidase activity"/>
    <property type="evidence" value="ECO:0007669"/>
    <property type="project" value="UniProtKB-KW"/>
</dbReference>
<feature type="domain" description="Prohead serine protease" evidence="5">
    <location>
        <begin position="32"/>
        <end position="169"/>
    </location>
</feature>
<keyword evidence="3" id="KW-0378">Hydrolase</keyword>
<feature type="compositionally biased region" description="Polar residues" evidence="4">
    <location>
        <begin position="167"/>
        <end position="179"/>
    </location>
</feature>
<dbReference type="Proteomes" id="UP000292932">
    <property type="component" value="Unassembled WGS sequence"/>
</dbReference>
<evidence type="ECO:0000313" key="6">
    <source>
        <dbReference type="EMBL" id="TCF33885.1"/>
    </source>
</evidence>
<dbReference type="EMBL" id="SHSP01000003">
    <property type="protein sequence ID" value="TCF33885.1"/>
    <property type="molecule type" value="Genomic_DNA"/>
</dbReference>
<dbReference type="NCBIfam" id="TIGR01543">
    <property type="entry name" value="proheadase_HK97"/>
    <property type="match status" value="1"/>
</dbReference>
<dbReference type="InterPro" id="IPR006433">
    <property type="entry name" value="Prohead_protease"/>
</dbReference>
<dbReference type="InterPro" id="IPR054613">
    <property type="entry name" value="Peptidase_S78_dom"/>
</dbReference>
<dbReference type="GO" id="GO:0006508">
    <property type="term" value="P:proteolysis"/>
    <property type="evidence" value="ECO:0007669"/>
    <property type="project" value="UniProtKB-KW"/>
</dbReference>
<dbReference type="Pfam" id="PF04586">
    <property type="entry name" value="Peptidase_S78"/>
    <property type="match status" value="1"/>
</dbReference>
<gene>
    <name evidence="6" type="ORF">MCC10096_0264</name>
</gene>
<keyword evidence="2" id="KW-0645">Protease</keyword>
<dbReference type="Pfam" id="PF25209">
    <property type="entry name" value="Phage_capsid_4"/>
    <property type="match status" value="1"/>
</dbReference>
<proteinExistence type="predicted"/>
<protein>
    <submittedName>
        <fullName evidence="6">Prohead peptidase</fullName>
    </submittedName>
</protein>
<dbReference type="RefSeq" id="WP_117565465.1">
    <property type="nucleotide sequence ID" value="NZ_SHSP01000003.1"/>
</dbReference>